<dbReference type="InterPro" id="IPR000394">
    <property type="entry name" value="RNA_pol_sigma_54"/>
</dbReference>
<dbReference type="Pfam" id="PF04963">
    <property type="entry name" value="Sigma54_CBD"/>
    <property type="match status" value="1"/>
</dbReference>
<evidence type="ECO:0000256" key="5">
    <source>
        <dbReference type="ARBA" id="ARBA00023015"/>
    </source>
</evidence>
<evidence type="ECO:0000256" key="1">
    <source>
        <dbReference type="ARBA" id="ARBA00008798"/>
    </source>
</evidence>
<dbReference type="GO" id="GO:0016779">
    <property type="term" value="F:nucleotidyltransferase activity"/>
    <property type="evidence" value="ECO:0007669"/>
    <property type="project" value="UniProtKB-KW"/>
</dbReference>
<dbReference type="Pfam" id="PF04552">
    <property type="entry name" value="Sigma54_DBD"/>
    <property type="match status" value="1"/>
</dbReference>
<keyword evidence="8" id="KW-0804">Transcription</keyword>
<dbReference type="InterPro" id="IPR038709">
    <property type="entry name" value="RpoN_core-bd_sf"/>
</dbReference>
<reference evidence="11 12" key="1">
    <citation type="journal article" date="2015" name="Stand. Genomic Sci.">
        <title>High quality draft genome sequence of the moderately halophilic bacterium Pontibacillus yanchengensis Y32(T) and comparison among Pontibacillus genomes.</title>
        <authorList>
            <person name="Huang J."/>
            <person name="Qiao Z.X."/>
            <person name="Tang J.W."/>
            <person name="Wang G."/>
        </authorList>
    </citation>
    <scope>NUCLEOTIDE SEQUENCE [LARGE SCALE GENOMIC DNA]</scope>
    <source>
        <strain evidence="11 12">Y32</strain>
    </source>
</reference>
<comment type="caution">
    <text evidence="11">The sequence shown here is derived from an EMBL/GenBank/DDBJ whole genome shotgun (WGS) entry which is preliminary data.</text>
</comment>
<keyword evidence="12" id="KW-1185">Reference proteome</keyword>
<feature type="domain" description="RNA polymerase sigma factor 54 core-binding" evidence="10">
    <location>
        <begin position="67"/>
        <end position="248"/>
    </location>
</feature>
<gene>
    <name evidence="11" type="ORF">N782_09825</name>
</gene>
<dbReference type="STRING" id="1385514.N782_09825"/>
<dbReference type="GO" id="GO:0003677">
    <property type="term" value="F:DNA binding"/>
    <property type="evidence" value="ECO:0007669"/>
    <property type="project" value="UniProtKB-KW"/>
</dbReference>
<dbReference type="Gene3D" id="1.10.10.1330">
    <property type="entry name" value="RNA polymerase sigma-54 factor, core-binding domain"/>
    <property type="match status" value="1"/>
</dbReference>
<organism evidence="11 12">
    <name type="scientific">Pontibacillus yanchengensis Y32</name>
    <dbReference type="NCBI Taxonomy" id="1385514"/>
    <lineage>
        <taxon>Bacteria</taxon>
        <taxon>Bacillati</taxon>
        <taxon>Bacillota</taxon>
        <taxon>Bacilli</taxon>
        <taxon>Bacillales</taxon>
        <taxon>Bacillaceae</taxon>
        <taxon>Pontibacillus</taxon>
    </lineage>
</organism>
<comment type="similarity">
    <text evidence="1">Belongs to the sigma-54 factor family.</text>
</comment>
<evidence type="ECO:0000313" key="11">
    <source>
        <dbReference type="EMBL" id="KGP72879.1"/>
    </source>
</evidence>
<dbReference type="Pfam" id="PF00309">
    <property type="entry name" value="Sigma54_AID"/>
    <property type="match status" value="1"/>
</dbReference>
<feature type="domain" description="RNA polymerase sigma factor 54 DNA-binding" evidence="9">
    <location>
        <begin position="261"/>
        <end position="420"/>
    </location>
</feature>
<name>A0A0A2TBI5_9BACI</name>
<keyword evidence="3" id="KW-0808">Transferase</keyword>
<dbReference type="eggNOG" id="COG1508">
    <property type="taxonomic scope" value="Bacteria"/>
</dbReference>
<evidence type="ECO:0000313" key="12">
    <source>
        <dbReference type="Proteomes" id="UP000030147"/>
    </source>
</evidence>
<dbReference type="InterPro" id="IPR007634">
    <property type="entry name" value="RNA_pol_sigma_54_DNA-bd"/>
</dbReference>
<evidence type="ECO:0000256" key="4">
    <source>
        <dbReference type="ARBA" id="ARBA00022695"/>
    </source>
</evidence>
<dbReference type="PANTHER" id="PTHR32248:SF4">
    <property type="entry name" value="RNA POLYMERASE SIGMA-54 FACTOR"/>
    <property type="match status" value="1"/>
</dbReference>
<sequence length="422" mass="48791">MKPQLTQEQKLTWKMTQRLSQAIEILQYNGVELEEYLEKQVEENPLLEWKKGELPSSGSAYPVSGVPEKEQDLYEYLKDQLLDIPMKAQVKQAVEFGIDSLNEHGYFDIDVQEWEREVQVNQETMEEAIQIIQSLEPAGIGAWSLQESISLQLQRLGCGANVIDLVHNHLQLVADQDVERIAEIYDFTDEEAKDAIDLIQSCHPRPGLQVAPVQQDYIVPDAYIYKKDGAWQVELSVYNQPTITMDESFLHLSEKDQEAQAFIQEKYKHAEWLQMAIEQRKKNVLSIIESIVQKQEAFFDAGPMQVHALRLREIADEVTLHVSTVSRAIRNKYIQTPHGIYPVKFFFQQGVKMRKGQEASSYTIKQLLKETIQLEDPKKPYSDQTLSVMLKDEFGIYLSRRTVAKYRKELRIPSSTERKKKG</sequence>
<dbReference type="PROSITE" id="PS00718">
    <property type="entry name" value="SIGMA54_2"/>
    <property type="match status" value="1"/>
</dbReference>
<dbReference type="NCBIfam" id="TIGR02395">
    <property type="entry name" value="rpoN_sigma"/>
    <property type="match status" value="1"/>
</dbReference>
<evidence type="ECO:0000259" key="9">
    <source>
        <dbReference type="Pfam" id="PF04552"/>
    </source>
</evidence>
<dbReference type="GO" id="GO:0000428">
    <property type="term" value="C:DNA-directed RNA polymerase complex"/>
    <property type="evidence" value="ECO:0007669"/>
    <property type="project" value="UniProtKB-KW"/>
</dbReference>
<dbReference type="PIRSF" id="PIRSF000774">
    <property type="entry name" value="RpoN"/>
    <property type="match status" value="1"/>
</dbReference>
<evidence type="ECO:0000259" key="10">
    <source>
        <dbReference type="Pfam" id="PF04963"/>
    </source>
</evidence>
<dbReference type="GO" id="GO:0001216">
    <property type="term" value="F:DNA-binding transcription activator activity"/>
    <property type="evidence" value="ECO:0007669"/>
    <property type="project" value="InterPro"/>
</dbReference>
<proteinExistence type="inferred from homology"/>
<dbReference type="GO" id="GO:0016987">
    <property type="term" value="F:sigma factor activity"/>
    <property type="evidence" value="ECO:0007669"/>
    <property type="project" value="UniProtKB-KW"/>
</dbReference>
<dbReference type="InterPro" id="IPR007046">
    <property type="entry name" value="RNA_pol_sigma_54_core-bd"/>
</dbReference>
<evidence type="ECO:0000256" key="3">
    <source>
        <dbReference type="ARBA" id="ARBA00022679"/>
    </source>
</evidence>
<dbReference type="EMBL" id="AVBF01000021">
    <property type="protein sequence ID" value="KGP72879.1"/>
    <property type="molecule type" value="Genomic_DNA"/>
</dbReference>
<dbReference type="RefSeq" id="WP_036818842.1">
    <property type="nucleotide sequence ID" value="NZ_AVBF01000021.1"/>
</dbReference>
<accession>A0A0A2TBI5</accession>
<dbReference type="PROSITE" id="PS50044">
    <property type="entry name" value="SIGMA54_3"/>
    <property type="match status" value="1"/>
</dbReference>
<dbReference type="OrthoDB" id="9814402at2"/>
<dbReference type="Gene3D" id="1.10.10.60">
    <property type="entry name" value="Homeodomain-like"/>
    <property type="match status" value="1"/>
</dbReference>
<evidence type="ECO:0000256" key="6">
    <source>
        <dbReference type="ARBA" id="ARBA00023082"/>
    </source>
</evidence>
<keyword evidence="2" id="KW-0240">DNA-directed RNA polymerase</keyword>
<keyword evidence="4" id="KW-0548">Nucleotidyltransferase</keyword>
<evidence type="ECO:0000256" key="2">
    <source>
        <dbReference type="ARBA" id="ARBA00022478"/>
    </source>
</evidence>
<keyword evidence="5" id="KW-0805">Transcription regulation</keyword>
<dbReference type="GO" id="GO:0006352">
    <property type="term" value="P:DNA-templated transcription initiation"/>
    <property type="evidence" value="ECO:0007669"/>
    <property type="project" value="InterPro"/>
</dbReference>
<dbReference type="PRINTS" id="PR00045">
    <property type="entry name" value="SIGMA54FCT"/>
</dbReference>
<keyword evidence="6" id="KW-0731">Sigma factor</keyword>
<dbReference type="Proteomes" id="UP000030147">
    <property type="component" value="Unassembled WGS sequence"/>
</dbReference>
<protein>
    <submittedName>
        <fullName evidence="11">RNA polymerase subunit sigma-54</fullName>
    </submittedName>
</protein>
<dbReference type="AlphaFoldDB" id="A0A0A2TBI5"/>
<dbReference type="PANTHER" id="PTHR32248">
    <property type="entry name" value="RNA POLYMERASE SIGMA-54 FACTOR"/>
    <property type="match status" value="1"/>
</dbReference>
<keyword evidence="7" id="KW-0238">DNA-binding</keyword>
<evidence type="ECO:0000256" key="8">
    <source>
        <dbReference type="ARBA" id="ARBA00023163"/>
    </source>
</evidence>
<evidence type="ECO:0000256" key="7">
    <source>
        <dbReference type="ARBA" id="ARBA00023125"/>
    </source>
</evidence>